<evidence type="ECO:0000259" key="14">
    <source>
        <dbReference type="PROSITE" id="PS51704"/>
    </source>
</evidence>
<evidence type="ECO:0000313" key="15">
    <source>
        <dbReference type="EMBL" id="CAG5089802.1"/>
    </source>
</evidence>
<accession>A0A8J2MG47</accession>
<name>A0A8J2MG47_COTCN</name>
<dbReference type="GO" id="GO:0046475">
    <property type="term" value="P:glycerophospholipid catabolic process"/>
    <property type="evidence" value="ECO:0007669"/>
    <property type="project" value="TreeGrafter"/>
</dbReference>
<dbReference type="GO" id="GO:0008081">
    <property type="term" value="F:phosphoric diester hydrolase activity"/>
    <property type="evidence" value="ECO:0007669"/>
    <property type="project" value="InterPro"/>
</dbReference>
<dbReference type="GO" id="GO:0004622">
    <property type="term" value="F:phosphatidylcholine lysophospholipase activity"/>
    <property type="evidence" value="ECO:0007669"/>
    <property type="project" value="TreeGrafter"/>
</dbReference>
<sequence>MFFYTIIGGYVLTSIILFKYPRLWHKKKNIKFTCQHISHRGGAGESYENTMAAFRRLSKNKLSSLDILIIIFNYRAVAIGTQMLELDCQLTKDGQVIVSHDQNLLRSTGVDKNVSQVNFKDLPILKPTLPIDFNPEVEFVGSGNPEERKIPLLKDVFEEFPNFPVNIDIKMNDDQLIEKVSELIKLYNRHEYTVWGNFNDEITTKCYKANPSINLLFSMRRVILLILFMYTGLLPFIPLKESHLEIFLPSIYLRRRSTPVASFLSYEKIICRSIDLLLMRPCLFNHLKARGIQVYFWVLNSEEEFQQAFELGATGVMTDYPTKLKKFLEKRTNPLVNAQS</sequence>
<organism evidence="15 16">
    <name type="scientific">Cotesia congregata</name>
    <name type="common">Parasitoid wasp</name>
    <name type="synonym">Apanteles congregatus</name>
    <dbReference type="NCBI Taxonomy" id="51543"/>
    <lineage>
        <taxon>Eukaryota</taxon>
        <taxon>Metazoa</taxon>
        <taxon>Ecdysozoa</taxon>
        <taxon>Arthropoda</taxon>
        <taxon>Hexapoda</taxon>
        <taxon>Insecta</taxon>
        <taxon>Pterygota</taxon>
        <taxon>Neoptera</taxon>
        <taxon>Endopterygota</taxon>
        <taxon>Hymenoptera</taxon>
        <taxon>Apocrita</taxon>
        <taxon>Ichneumonoidea</taxon>
        <taxon>Braconidae</taxon>
        <taxon>Microgastrinae</taxon>
        <taxon>Cotesia</taxon>
    </lineage>
</organism>
<keyword evidence="5 13" id="KW-1133">Transmembrane helix</keyword>
<comment type="catalytic activity">
    <reaction evidence="9">
        <text>N-(5Z,8Z,11Z,14Z-eicosatetraenoyl)-1-(9Z-octadecenoyl)-sn-glycero-3-phosphoethanolamine + H2O = N-(5Z,8Z,11Z,14Z-eicosatetraenoyl)-ethanolamine + 1-(9Z-octadecenoyl)-sn-glycero-3-phosphate + H(+)</text>
        <dbReference type="Rhea" id="RHEA:45544"/>
        <dbReference type="ChEBI" id="CHEBI:2700"/>
        <dbReference type="ChEBI" id="CHEBI:15377"/>
        <dbReference type="ChEBI" id="CHEBI:15378"/>
        <dbReference type="ChEBI" id="CHEBI:74544"/>
        <dbReference type="ChEBI" id="CHEBI:85223"/>
    </reaction>
    <physiologicalReaction direction="left-to-right" evidence="9">
        <dbReference type="Rhea" id="RHEA:45545"/>
    </physiologicalReaction>
</comment>
<evidence type="ECO:0000256" key="3">
    <source>
        <dbReference type="ARBA" id="ARBA00022692"/>
    </source>
</evidence>
<comment type="catalytic activity">
    <reaction evidence="11">
        <text>1-O-(1Z-octadecenyl)-sn-glycero-3-phospho-N-hexadecanoyl-ethanolamine + H2O = 1-O-(1Z-octadecenyl)-sn-glycero-3-phosphate + N-hexadecanoylethanolamine + H(+)</text>
        <dbReference type="Rhea" id="RHEA:53184"/>
        <dbReference type="ChEBI" id="CHEBI:15377"/>
        <dbReference type="ChEBI" id="CHEBI:15378"/>
        <dbReference type="ChEBI" id="CHEBI:71464"/>
        <dbReference type="ChEBI" id="CHEBI:137009"/>
        <dbReference type="ChEBI" id="CHEBI:137017"/>
    </reaction>
    <physiologicalReaction direction="left-to-right" evidence="11">
        <dbReference type="Rhea" id="RHEA:53185"/>
    </physiologicalReaction>
</comment>
<dbReference type="PROSITE" id="PS51704">
    <property type="entry name" value="GP_PDE"/>
    <property type="match status" value="1"/>
</dbReference>
<evidence type="ECO:0000256" key="5">
    <source>
        <dbReference type="ARBA" id="ARBA00022989"/>
    </source>
</evidence>
<comment type="caution">
    <text evidence="15">The sequence shown here is derived from an EMBL/GenBank/DDBJ whole genome shotgun (WGS) entry which is preliminary data.</text>
</comment>
<comment type="similarity">
    <text evidence="2">Belongs to the glycerophosphoryl diester phosphodiesterase family.</text>
</comment>
<feature type="transmembrane region" description="Helical" evidence="13">
    <location>
        <begin position="222"/>
        <end position="239"/>
    </location>
</feature>
<reference evidence="15" key="1">
    <citation type="submission" date="2021-04" db="EMBL/GenBank/DDBJ databases">
        <authorList>
            <person name="Chebbi M.A.C M."/>
        </authorList>
    </citation>
    <scope>NUCLEOTIDE SEQUENCE</scope>
</reference>
<evidence type="ECO:0000313" key="16">
    <source>
        <dbReference type="Proteomes" id="UP000786811"/>
    </source>
</evidence>
<dbReference type="PANTHER" id="PTHR42758:SF2">
    <property type="entry name" value="PHOSPHATIDYLGLYCEROL PHOSPHOLIPASE C"/>
    <property type="match status" value="1"/>
</dbReference>
<feature type="domain" description="GP-PDE" evidence="14">
    <location>
        <begin position="34"/>
        <end position="328"/>
    </location>
</feature>
<dbReference type="SUPFAM" id="SSF51695">
    <property type="entry name" value="PLC-like phosphodiesterases"/>
    <property type="match status" value="1"/>
</dbReference>
<comment type="catalytic activity">
    <reaction evidence="10">
        <text>N-hexadecanoyl-1-(9Z-octadecenoyl)-sn-glycero-3-phosphoethanolamine + H2O = N-hexadecanoylethanolamine + 1-(9Z-octadecenoyl)-sn-glycero-3-phosphate + H(+)</text>
        <dbReference type="Rhea" id="RHEA:53168"/>
        <dbReference type="ChEBI" id="CHEBI:15377"/>
        <dbReference type="ChEBI" id="CHEBI:15378"/>
        <dbReference type="ChEBI" id="CHEBI:71464"/>
        <dbReference type="ChEBI" id="CHEBI:74544"/>
        <dbReference type="ChEBI" id="CHEBI:85217"/>
    </reaction>
    <physiologicalReaction direction="left-to-right" evidence="10">
        <dbReference type="Rhea" id="RHEA:53169"/>
    </physiologicalReaction>
</comment>
<keyword evidence="7 13" id="KW-0472">Membrane</keyword>
<comment type="subcellular location">
    <subcellularLocation>
        <location evidence="1">Membrane</location>
    </subcellularLocation>
</comment>
<dbReference type="GO" id="GO:0005789">
    <property type="term" value="C:endoplasmic reticulum membrane"/>
    <property type="evidence" value="ECO:0007669"/>
    <property type="project" value="TreeGrafter"/>
</dbReference>
<comment type="catalytic activity">
    <reaction evidence="8">
        <text>1-O-hexadecyl-sn-glycero-3-phosphocholine + H2O = 1-O-hexadecyl-sn-glycero-3-phosphate + choline + H(+)</text>
        <dbReference type="Rhea" id="RHEA:41143"/>
        <dbReference type="ChEBI" id="CHEBI:15354"/>
        <dbReference type="ChEBI" id="CHEBI:15377"/>
        <dbReference type="ChEBI" id="CHEBI:15378"/>
        <dbReference type="ChEBI" id="CHEBI:64496"/>
        <dbReference type="ChEBI" id="CHEBI:77580"/>
    </reaction>
    <physiologicalReaction direction="left-to-right" evidence="8">
        <dbReference type="Rhea" id="RHEA:41144"/>
    </physiologicalReaction>
</comment>
<dbReference type="EMBL" id="CAJNRD030001119">
    <property type="protein sequence ID" value="CAG5089802.1"/>
    <property type="molecule type" value="Genomic_DNA"/>
</dbReference>
<evidence type="ECO:0000256" key="13">
    <source>
        <dbReference type="SAM" id="Phobius"/>
    </source>
</evidence>
<evidence type="ECO:0000256" key="8">
    <source>
        <dbReference type="ARBA" id="ARBA00036083"/>
    </source>
</evidence>
<evidence type="ECO:0000256" key="12">
    <source>
        <dbReference type="ARBA" id="ARBA00048947"/>
    </source>
</evidence>
<dbReference type="InterPro" id="IPR017946">
    <property type="entry name" value="PLC-like_Pdiesterase_TIM-brl"/>
</dbReference>
<dbReference type="InterPro" id="IPR030395">
    <property type="entry name" value="GP_PDE_dom"/>
</dbReference>
<evidence type="ECO:0000256" key="9">
    <source>
        <dbReference type="ARBA" id="ARBA00047392"/>
    </source>
</evidence>
<evidence type="ECO:0000256" key="4">
    <source>
        <dbReference type="ARBA" id="ARBA00022801"/>
    </source>
</evidence>
<evidence type="ECO:0000256" key="11">
    <source>
        <dbReference type="ARBA" id="ARBA00048580"/>
    </source>
</evidence>
<evidence type="ECO:0000256" key="6">
    <source>
        <dbReference type="ARBA" id="ARBA00023098"/>
    </source>
</evidence>
<comment type="catalytic activity">
    <reaction evidence="12">
        <text>N,1-di-(9Z-octadecenoyl)-sn-glycero-3-phosphoethanolamine + H2O = N-(9Z-octadecenoyl) ethanolamine + 1-(9Z-octadecenoyl)-sn-glycero-3-phosphate + H(+)</text>
        <dbReference type="Rhea" id="RHEA:56460"/>
        <dbReference type="ChEBI" id="CHEBI:15377"/>
        <dbReference type="ChEBI" id="CHEBI:15378"/>
        <dbReference type="ChEBI" id="CHEBI:71466"/>
        <dbReference type="ChEBI" id="CHEBI:74544"/>
        <dbReference type="ChEBI" id="CHEBI:85222"/>
    </reaction>
    <physiologicalReaction direction="left-to-right" evidence="12">
        <dbReference type="Rhea" id="RHEA:56461"/>
    </physiologicalReaction>
</comment>
<dbReference type="InterPro" id="IPR052271">
    <property type="entry name" value="GDPD-Related"/>
</dbReference>
<dbReference type="AlphaFoldDB" id="A0A8J2MG47"/>
<evidence type="ECO:0000256" key="7">
    <source>
        <dbReference type="ARBA" id="ARBA00023136"/>
    </source>
</evidence>
<dbReference type="CDD" id="cd08612">
    <property type="entry name" value="GDPD_GDE4"/>
    <property type="match status" value="1"/>
</dbReference>
<keyword evidence="16" id="KW-1185">Reference proteome</keyword>
<dbReference type="PANTHER" id="PTHR42758">
    <property type="entry name" value="PHOSPHATIDYLGLYCEROL PHOSPHOLIPASE C"/>
    <property type="match status" value="1"/>
</dbReference>
<evidence type="ECO:0000256" key="1">
    <source>
        <dbReference type="ARBA" id="ARBA00004370"/>
    </source>
</evidence>
<dbReference type="Pfam" id="PF03009">
    <property type="entry name" value="GDPD"/>
    <property type="match status" value="1"/>
</dbReference>
<dbReference type="Proteomes" id="UP000786811">
    <property type="component" value="Unassembled WGS sequence"/>
</dbReference>
<evidence type="ECO:0000256" key="10">
    <source>
        <dbReference type="ARBA" id="ARBA00047538"/>
    </source>
</evidence>
<keyword evidence="6" id="KW-0443">Lipid metabolism</keyword>
<dbReference type="Gene3D" id="3.20.20.190">
    <property type="entry name" value="Phosphatidylinositol (PI) phosphodiesterase"/>
    <property type="match status" value="1"/>
</dbReference>
<gene>
    <name evidence="15" type="ORF">HICCMSTLAB_LOCUS5381</name>
</gene>
<proteinExistence type="inferred from homology"/>
<protein>
    <submittedName>
        <fullName evidence="15">Similar to GDPD1: Lysophospholipase D GDPD1 (Homo sapiens)</fullName>
    </submittedName>
</protein>
<keyword evidence="3 13" id="KW-0812">Transmembrane</keyword>
<feature type="transmembrane region" description="Helical" evidence="13">
    <location>
        <begin position="6"/>
        <end position="23"/>
    </location>
</feature>
<evidence type="ECO:0000256" key="2">
    <source>
        <dbReference type="ARBA" id="ARBA00007277"/>
    </source>
</evidence>
<dbReference type="OrthoDB" id="1058301at2759"/>
<keyword evidence="4" id="KW-0378">Hydrolase</keyword>